<name>A0A3Q1F2W4_9TELE</name>
<evidence type="ECO:0000256" key="2">
    <source>
        <dbReference type="ARBA" id="ARBA00004555"/>
    </source>
</evidence>
<evidence type="ECO:0000256" key="10">
    <source>
        <dbReference type="ARBA" id="ARBA00023329"/>
    </source>
</evidence>
<feature type="domain" description="AP complex mu/sigma subunit" evidence="12">
    <location>
        <begin position="60"/>
        <end position="200"/>
    </location>
</feature>
<comment type="subcellular location">
    <subcellularLocation>
        <location evidence="1">Cytoplasmic vesicle membrane</location>
        <topology evidence="1">Peripheral membrane protein</topology>
        <orientation evidence="1">Cytoplasmic side</orientation>
    </subcellularLocation>
    <subcellularLocation>
        <location evidence="2">Golgi apparatus</location>
    </subcellularLocation>
    <subcellularLocation>
        <location evidence="3">Membrane</location>
        <location evidence="3">Clathrin-coated pit</location>
    </subcellularLocation>
</comment>
<keyword evidence="9" id="KW-0168">Coated pit</keyword>
<dbReference type="CDD" id="cd14831">
    <property type="entry name" value="AP1_sigma"/>
    <property type="match status" value="1"/>
</dbReference>
<keyword evidence="5" id="KW-0813">Transport</keyword>
<keyword evidence="14" id="KW-1185">Reference proteome</keyword>
<keyword evidence="10" id="KW-0968">Cytoplasmic vesicle</keyword>
<dbReference type="AlphaFoldDB" id="A0A3Q1F2W4"/>
<dbReference type="GO" id="GO:0006886">
    <property type="term" value="P:intracellular protein transport"/>
    <property type="evidence" value="ECO:0007669"/>
    <property type="project" value="InterPro"/>
</dbReference>
<dbReference type="Pfam" id="PF01217">
    <property type="entry name" value="Clat_adaptor_s"/>
    <property type="match status" value="1"/>
</dbReference>
<evidence type="ECO:0000256" key="5">
    <source>
        <dbReference type="ARBA" id="ARBA00022448"/>
    </source>
</evidence>
<dbReference type="InterPro" id="IPR044733">
    <property type="entry name" value="AP1_sigma"/>
</dbReference>
<keyword evidence="7" id="KW-0333">Golgi apparatus</keyword>
<dbReference type="FunFam" id="3.30.450.60:FF:000005">
    <property type="entry name" value="AP complex subunit sigma"/>
    <property type="match status" value="1"/>
</dbReference>
<evidence type="ECO:0000256" key="11">
    <source>
        <dbReference type="ARBA" id="ARBA00065677"/>
    </source>
</evidence>
<dbReference type="Gene3D" id="3.30.450.60">
    <property type="match status" value="1"/>
</dbReference>
<evidence type="ECO:0000256" key="4">
    <source>
        <dbReference type="ARBA" id="ARBA00006972"/>
    </source>
</evidence>
<dbReference type="Ensembl" id="ENSAPOT00000018036.1">
    <property type="protein sequence ID" value="ENSAPOP00000010671.1"/>
    <property type="gene ID" value="ENSAPOG00000013160.1"/>
</dbReference>
<sequence>MWLLNCCSCNSDRLHINQLCASSRHNARCASCLLSVPPAVIMHLMQDKKVLKCFFFCPLQIRFLLLFSRQGKVRLQKWFTPLTDREKKKVIRDMIMLVLPRPPRSSNFLQWRDLKIVYKRYASLYFCAGLEQRDNELLALEVLHRYVELLDKYFGNVCELDIIFNFEKAYFILDEFLMGGEVLETSKFAVGATMEEADTLQETMEEYMSKPAY</sequence>
<evidence type="ECO:0000259" key="12">
    <source>
        <dbReference type="Pfam" id="PF01217"/>
    </source>
</evidence>
<proteinExistence type="inferred from homology"/>
<dbReference type="GO" id="GO:0030121">
    <property type="term" value="C:AP-1 adaptor complex"/>
    <property type="evidence" value="ECO:0007669"/>
    <property type="project" value="InterPro"/>
</dbReference>
<accession>A0A3Q1F2W4</accession>
<keyword evidence="8" id="KW-0472">Membrane</keyword>
<evidence type="ECO:0000256" key="1">
    <source>
        <dbReference type="ARBA" id="ARBA00004180"/>
    </source>
</evidence>
<dbReference type="GO" id="GO:0035615">
    <property type="term" value="F:clathrin adaptor activity"/>
    <property type="evidence" value="ECO:0007669"/>
    <property type="project" value="InterPro"/>
</dbReference>
<dbReference type="GO" id="GO:0005905">
    <property type="term" value="C:clathrin-coated pit"/>
    <property type="evidence" value="ECO:0007669"/>
    <property type="project" value="UniProtKB-SubCell"/>
</dbReference>
<dbReference type="Ensembl" id="ENSAPOT00000018034.1">
    <property type="protein sequence ID" value="ENSAPOP00000010669.1"/>
    <property type="gene ID" value="ENSAPOG00000013160.1"/>
</dbReference>
<protein>
    <submittedName>
        <fullName evidence="13">Adaptor related protein complex 1 subunit sigma 3a</fullName>
    </submittedName>
</protein>
<organism evidence="13 14">
    <name type="scientific">Acanthochromis polyacanthus</name>
    <name type="common">spiny chromis</name>
    <dbReference type="NCBI Taxonomy" id="80966"/>
    <lineage>
        <taxon>Eukaryota</taxon>
        <taxon>Metazoa</taxon>
        <taxon>Chordata</taxon>
        <taxon>Craniata</taxon>
        <taxon>Vertebrata</taxon>
        <taxon>Euteleostomi</taxon>
        <taxon>Actinopterygii</taxon>
        <taxon>Neopterygii</taxon>
        <taxon>Teleostei</taxon>
        <taxon>Neoteleostei</taxon>
        <taxon>Acanthomorphata</taxon>
        <taxon>Ovalentaria</taxon>
        <taxon>Pomacentridae</taxon>
        <taxon>Acanthochromis</taxon>
    </lineage>
</organism>
<dbReference type="GeneTree" id="ENSGT00970000193372"/>
<keyword evidence="6" id="KW-0653">Protein transport</keyword>
<comment type="similarity">
    <text evidence="4">Belongs to the adaptor complexes small subunit family.</text>
</comment>
<dbReference type="InterPro" id="IPR016635">
    <property type="entry name" value="AP_complex_ssu"/>
</dbReference>
<dbReference type="SUPFAM" id="SSF64356">
    <property type="entry name" value="SNARE-like"/>
    <property type="match status" value="1"/>
</dbReference>
<evidence type="ECO:0000256" key="7">
    <source>
        <dbReference type="ARBA" id="ARBA00023034"/>
    </source>
</evidence>
<dbReference type="PROSITE" id="PS00989">
    <property type="entry name" value="CLAT_ADAPTOR_S"/>
    <property type="match status" value="1"/>
</dbReference>
<comment type="subunit">
    <text evidence="11">Adaptor protein complex 1 (AP-1) is a heterotetramer composed of two large adaptins (gamma-type subunit AP1G1 and beta-type subunit AP1B1), a medium adaptin (mu-type subunit AP1M1 or AP1M2) and a small adaptin (sigma-type subunit AP1S1 or AP1S2 or AP1S3).</text>
</comment>
<dbReference type="PANTHER" id="PTHR11753">
    <property type="entry name" value="ADAPTOR COMPLEXES SMALL SUBUNIT FAMILY"/>
    <property type="match status" value="1"/>
</dbReference>
<dbReference type="InterPro" id="IPR022775">
    <property type="entry name" value="AP_mu_sigma_su"/>
</dbReference>
<reference evidence="13" key="1">
    <citation type="submission" date="2025-05" db="UniProtKB">
        <authorList>
            <consortium name="Ensembl"/>
        </authorList>
    </citation>
    <scope>IDENTIFICATION</scope>
</reference>
<evidence type="ECO:0000256" key="6">
    <source>
        <dbReference type="ARBA" id="ARBA00022927"/>
    </source>
</evidence>
<evidence type="ECO:0000256" key="9">
    <source>
        <dbReference type="ARBA" id="ARBA00023176"/>
    </source>
</evidence>
<dbReference type="InterPro" id="IPR011012">
    <property type="entry name" value="Longin-like_dom_sf"/>
</dbReference>
<evidence type="ECO:0000256" key="8">
    <source>
        <dbReference type="ARBA" id="ARBA00023136"/>
    </source>
</evidence>
<evidence type="ECO:0000256" key="3">
    <source>
        <dbReference type="ARBA" id="ARBA00004600"/>
    </source>
</evidence>
<dbReference type="Proteomes" id="UP000257200">
    <property type="component" value="Unplaced"/>
</dbReference>
<dbReference type="OrthoDB" id="371463at2759"/>
<dbReference type="InterPro" id="IPR000804">
    <property type="entry name" value="Clathrin_sm-chain_CS"/>
</dbReference>
<dbReference type="STRING" id="80966.ENSAPOP00000010669"/>
<evidence type="ECO:0000313" key="14">
    <source>
        <dbReference type="Proteomes" id="UP000257200"/>
    </source>
</evidence>
<evidence type="ECO:0000313" key="13">
    <source>
        <dbReference type="Ensembl" id="ENSAPOP00000010669.1"/>
    </source>
</evidence>